<keyword evidence="2" id="KW-1185">Reference proteome</keyword>
<name>A0A839IN11_9GAMM</name>
<protein>
    <submittedName>
        <fullName evidence="1">Uncharacterized protein</fullName>
    </submittedName>
</protein>
<gene>
    <name evidence="1" type="ORF">H4O21_04585</name>
</gene>
<sequence>MTQMRILARNLHDVATLTATSEAMPVAYTQRSERPMVWRSANLQKQVLNAVLPHGSYINCIAIARHNLGALGNVQIEILQDSNLVHDSGDIATAMLIPAGVWRAGIDPWGASYNDKLPGGASLVLYWLDTPIIADSYRITMTSSSDNDYFEVGRIFAGLSFSPSVNMSYGLQLEWLETGEHVQTEGGSLRTIGTGDLRRSFTLKLDWLNETDRQKLITELVKNRMNSDLLVCLYPESDGVHILEHTMVCRRINSVRHVHSHYQNWQSELSFMEV</sequence>
<reference evidence="1 2" key="1">
    <citation type="submission" date="2020-08" db="EMBL/GenBank/DDBJ databases">
        <title>Oceanospirillum sp. nov. isolated from marine sediment.</title>
        <authorList>
            <person name="Ji X."/>
        </authorList>
    </citation>
    <scope>NUCLEOTIDE SEQUENCE [LARGE SCALE GENOMIC DNA]</scope>
    <source>
        <strain evidence="1 2">D5</strain>
    </source>
</reference>
<dbReference type="EMBL" id="JACJFM010000004">
    <property type="protein sequence ID" value="MBB1485889.1"/>
    <property type="molecule type" value="Genomic_DNA"/>
</dbReference>
<comment type="caution">
    <text evidence="1">The sequence shown here is derived from an EMBL/GenBank/DDBJ whole genome shotgun (WGS) entry which is preliminary data.</text>
</comment>
<dbReference type="Proteomes" id="UP000565262">
    <property type="component" value="Unassembled WGS sequence"/>
</dbReference>
<evidence type="ECO:0000313" key="1">
    <source>
        <dbReference type="EMBL" id="MBB1485889.1"/>
    </source>
</evidence>
<dbReference type="AlphaFoldDB" id="A0A839IN11"/>
<organism evidence="1 2">
    <name type="scientific">Oceanospirillum sediminis</name>
    <dbReference type="NCBI Taxonomy" id="2760088"/>
    <lineage>
        <taxon>Bacteria</taxon>
        <taxon>Pseudomonadati</taxon>
        <taxon>Pseudomonadota</taxon>
        <taxon>Gammaproteobacteria</taxon>
        <taxon>Oceanospirillales</taxon>
        <taxon>Oceanospirillaceae</taxon>
        <taxon>Oceanospirillum</taxon>
    </lineage>
</organism>
<proteinExistence type="predicted"/>
<dbReference type="RefSeq" id="WP_182807675.1">
    <property type="nucleotide sequence ID" value="NZ_JACJFM010000004.1"/>
</dbReference>
<evidence type="ECO:0000313" key="2">
    <source>
        <dbReference type="Proteomes" id="UP000565262"/>
    </source>
</evidence>
<accession>A0A839IN11</accession>